<dbReference type="InterPro" id="IPR028889">
    <property type="entry name" value="USP"/>
</dbReference>
<keyword evidence="5 6" id="KW-0788">Thiol protease</keyword>
<proteinExistence type="inferred from homology"/>
<dbReference type="Pfam" id="PF00443">
    <property type="entry name" value="UCH"/>
    <property type="match status" value="1"/>
</dbReference>
<evidence type="ECO:0000256" key="2">
    <source>
        <dbReference type="ARBA" id="ARBA00022670"/>
    </source>
</evidence>
<comment type="caution">
    <text evidence="9">The sequence shown here is derived from an EMBL/GenBank/DDBJ whole genome shotgun (WGS) entry which is preliminary data.</text>
</comment>
<feature type="compositionally biased region" description="Polar residues" evidence="7">
    <location>
        <begin position="830"/>
        <end position="839"/>
    </location>
</feature>
<dbReference type="PROSITE" id="PS50235">
    <property type="entry name" value="USP_3"/>
    <property type="match status" value="1"/>
</dbReference>
<dbReference type="PANTHER" id="PTHR21646:SF14">
    <property type="entry name" value="FI05488P"/>
    <property type="match status" value="1"/>
</dbReference>
<dbReference type="FunFam" id="3.90.70.10:FF:000048">
    <property type="entry name" value="Ubiquitin carboxyl-terminal hydrolase 31"/>
    <property type="match status" value="1"/>
</dbReference>
<feature type="domain" description="USP" evidence="8">
    <location>
        <begin position="58"/>
        <end position="664"/>
    </location>
</feature>
<protein>
    <recommendedName>
        <fullName evidence="6">Ubiquitin carboxyl-terminal hydrolase</fullName>
        <ecNumber evidence="6">3.4.19.12</ecNumber>
    </recommendedName>
</protein>
<gene>
    <name evidence="9" type="primary">USP31</name>
    <name evidence="9" type="ORF">Bhyg_06621</name>
</gene>
<evidence type="ECO:0000313" key="10">
    <source>
        <dbReference type="Proteomes" id="UP001151699"/>
    </source>
</evidence>
<comment type="catalytic activity">
    <reaction evidence="1 6">
        <text>Thiol-dependent hydrolysis of ester, thioester, amide, peptide and isopeptide bonds formed by the C-terminal Gly of ubiquitin (a 76-residue protein attached to proteins as an intracellular targeting signal).</text>
        <dbReference type="EC" id="3.4.19.12"/>
    </reaction>
</comment>
<dbReference type="AlphaFoldDB" id="A0A9Q0N231"/>
<keyword evidence="2 6" id="KW-0645">Protease</keyword>
<dbReference type="InterPro" id="IPR001394">
    <property type="entry name" value="Peptidase_C19_UCH"/>
</dbReference>
<feature type="region of interest" description="Disordered" evidence="7">
    <location>
        <begin position="826"/>
        <end position="852"/>
    </location>
</feature>
<sequence>MFSDCSLDYFAKFIQCILGSFGVFDARQSSSRAKQTTTDRVPPLGGYVWPPDQIPGVTGLKNHGNTCFMNAVLQCLSHTDILAEYFVLDQYKADLKRRNKLTSRKFGTKGELTEQLALVLKALWTCKIESDYSTSFKAVVDRYGTQFRSSTQHDAQEFLFWLLDKVHEDLNTASKRRYRSMKNNYGRPDEVIAAETLANHIRCNNSFVQAVFQAQFRSSLSCPRCHKQSNTFDPFHCISVQLPQLVQQAVFVTVLYASQHPRQVKLGLGVPPGSPIVAIREQLQADTGIPSERIVLAEITDTGFSRVFCDSHPISSLSEEDSIYCIETQSTTENSTNLTLIVANVQRSDNDSTCKRFGTPFCLQVSRDVSYIELQKKLLKEMQSVLKPEVFSYSTAPSKMFKVRLQDVSADPDTYIEPTVEHPLFTEMIDLALAILPTDGGPPHVKLLLEWSEPEKYFSDLTDPFVEHESVSQLKERCSGNSSLTLEQCLEHYTKAETLSAEDAWRCPHCQKYLPVVKTLGLWSLPDILVIHFKRFRQQYIKGPQAAKLTTTVKFPLNGFDMTPHLARDPKANTNGGEENWSPWRKMKKRENCMQPKDNRYDLYAVCYHQGDTLETGHYTAACKNPYDHQWYKFDDQKVSQVPVENIPGDIVNNEAYMLFYQRRKVDNMECSGTSSTSGDHWVSKIAVAPNLGEASNTSAPPVEKSVPNSKRSGEIEIEKVVAEEVPGTSKCDKSSSDESAATTAPVNVQGTKIEVNVEINEPSAVDNTSDSLTKVDEADVVVVEGLEENVEKIVEPIDEIPKVDNVKHDIIHQIEVELRSSPIKKDDGLSTSVPNQRTLWPHEHTPPISRGSLSDMLASNLRRDHHELRHSMSNSSAIRPKEETIAMIRGSSSCSKDTLLFIDQQNHNLMDDDFLGNRSLWDIVNVAFAGQSICNGSEIDAVMDNVFGLGPIGFRLASREGSMTEPLISPVTNHKLITVSPKN</sequence>
<dbReference type="PROSITE" id="PS00972">
    <property type="entry name" value="USP_1"/>
    <property type="match status" value="1"/>
</dbReference>
<dbReference type="FunFam" id="3.90.70.10:FF:000046">
    <property type="entry name" value="ubiquitin carboxyl-terminal hydrolase 31"/>
    <property type="match status" value="1"/>
</dbReference>
<keyword evidence="10" id="KW-1185">Reference proteome</keyword>
<dbReference type="GO" id="GO:0005634">
    <property type="term" value="C:nucleus"/>
    <property type="evidence" value="ECO:0007669"/>
    <property type="project" value="UniProtKB-ARBA"/>
</dbReference>
<dbReference type="SUPFAM" id="SSF54001">
    <property type="entry name" value="Cysteine proteinases"/>
    <property type="match status" value="1"/>
</dbReference>
<evidence type="ECO:0000256" key="6">
    <source>
        <dbReference type="RuleBase" id="RU366025"/>
    </source>
</evidence>
<dbReference type="GO" id="GO:0004843">
    <property type="term" value="F:cysteine-type deubiquitinase activity"/>
    <property type="evidence" value="ECO:0007669"/>
    <property type="project" value="UniProtKB-UniRule"/>
</dbReference>
<evidence type="ECO:0000256" key="3">
    <source>
        <dbReference type="ARBA" id="ARBA00022786"/>
    </source>
</evidence>
<dbReference type="InterPro" id="IPR038765">
    <property type="entry name" value="Papain-like_cys_pep_sf"/>
</dbReference>
<evidence type="ECO:0000256" key="4">
    <source>
        <dbReference type="ARBA" id="ARBA00022801"/>
    </source>
</evidence>
<evidence type="ECO:0000256" key="7">
    <source>
        <dbReference type="SAM" id="MobiDB-lite"/>
    </source>
</evidence>
<dbReference type="InterPro" id="IPR018200">
    <property type="entry name" value="USP_CS"/>
</dbReference>
<evidence type="ECO:0000259" key="8">
    <source>
        <dbReference type="PROSITE" id="PS50235"/>
    </source>
</evidence>
<dbReference type="GO" id="GO:0006508">
    <property type="term" value="P:proteolysis"/>
    <property type="evidence" value="ECO:0007669"/>
    <property type="project" value="UniProtKB-KW"/>
</dbReference>
<evidence type="ECO:0000313" key="9">
    <source>
        <dbReference type="EMBL" id="KAJ6641681.1"/>
    </source>
</evidence>
<dbReference type="GO" id="GO:0016579">
    <property type="term" value="P:protein deubiquitination"/>
    <property type="evidence" value="ECO:0007669"/>
    <property type="project" value="InterPro"/>
</dbReference>
<dbReference type="CDD" id="cd02674">
    <property type="entry name" value="Peptidase_C19R"/>
    <property type="match status" value="1"/>
</dbReference>
<keyword evidence="3 6" id="KW-0833">Ubl conjugation pathway</keyword>
<dbReference type="PANTHER" id="PTHR21646">
    <property type="entry name" value="UBIQUITIN CARBOXYL-TERMINAL HYDROLASE"/>
    <property type="match status" value="1"/>
</dbReference>
<evidence type="ECO:0000256" key="1">
    <source>
        <dbReference type="ARBA" id="ARBA00000707"/>
    </source>
</evidence>
<feature type="region of interest" description="Disordered" evidence="7">
    <location>
        <begin position="693"/>
        <end position="712"/>
    </location>
</feature>
<dbReference type="EC" id="3.4.19.12" evidence="6"/>
<dbReference type="Proteomes" id="UP001151699">
    <property type="component" value="Chromosome B"/>
</dbReference>
<dbReference type="OrthoDB" id="265776at2759"/>
<accession>A0A9Q0N231</accession>
<organism evidence="9 10">
    <name type="scientific">Pseudolycoriella hygida</name>
    <dbReference type="NCBI Taxonomy" id="35572"/>
    <lineage>
        <taxon>Eukaryota</taxon>
        <taxon>Metazoa</taxon>
        <taxon>Ecdysozoa</taxon>
        <taxon>Arthropoda</taxon>
        <taxon>Hexapoda</taxon>
        <taxon>Insecta</taxon>
        <taxon>Pterygota</taxon>
        <taxon>Neoptera</taxon>
        <taxon>Endopterygota</taxon>
        <taxon>Diptera</taxon>
        <taxon>Nematocera</taxon>
        <taxon>Sciaroidea</taxon>
        <taxon>Sciaridae</taxon>
        <taxon>Pseudolycoriella</taxon>
    </lineage>
</organism>
<dbReference type="PROSITE" id="PS00973">
    <property type="entry name" value="USP_2"/>
    <property type="match status" value="1"/>
</dbReference>
<name>A0A9Q0N231_9DIPT</name>
<dbReference type="EMBL" id="WJQU01000002">
    <property type="protein sequence ID" value="KAJ6641681.1"/>
    <property type="molecule type" value="Genomic_DNA"/>
</dbReference>
<dbReference type="Gene3D" id="3.90.70.10">
    <property type="entry name" value="Cysteine proteinases"/>
    <property type="match status" value="2"/>
</dbReference>
<comment type="similarity">
    <text evidence="6">Belongs to the peptidase C19 family.</text>
</comment>
<dbReference type="InterPro" id="IPR050185">
    <property type="entry name" value="Ub_carboxyl-term_hydrolase"/>
</dbReference>
<reference evidence="9" key="1">
    <citation type="submission" date="2022-07" db="EMBL/GenBank/DDBJ databases">
        <authorList>
            <person name="Trinca V."/>
            <person name="Uliana J.V.C."/>
            <person name="Torres T.T."/>
            <person name="Ward R.J."/>
            <person name="Monesi N."/>
        </authorList>
    </citation>
    <scope>NUCLEOTIDE SEQUENCE</scope>
    <source>
        <strain evidence="9">HSMRA1968</strain>
        <tissue evidence="9">Whole embryos</tissue>
    </source>
</reference>
<evidence type="ECO:0000256" key="5">
    <source>
        <dbReference type="ARBA" id="ARBA00022807"/>
    </source>
</evidence>
<keyword evidence="4 6" id="KW-0378">Hydrolase</keyword>